<dbReference type="RefSeq" id="XP_075098021.1">
    <property type="nucleotide sequence ID" value="XM_075241920.1"/>
</dbReference>
<reference evidence="1" key="1">
    <citation type="journal article" date="2014" name="Nat. Commun.">
        <title>The tobacco genome sequence and its comparison with those of tomato and potato.</title>
        <authorList>
            <person name="Sierro N."/>
            <person name="Battey J.N."/>
            <person name="Ouadi S."/>
            <person name="Bakaher N."/>
            <person name="Bovet L."/>
            <person name="Willig A."/>
            <person name="Goepfert S."/>
            <person name="Peitsch M.C."/>
            <person name="Ivanov N.V."/>
        </authorList>
    </citation>
    <scope>NUCLEOTIDE SEQUENCE [LARGE SCALE GENOMIC DNA]</scope>
</reference>
<evidence type="ECO:0000313" key="1">
    <source>
        <dbReference type="Proteomes" id="UP000790787"/>
    </source>
</evidence>
<reference evidence="2" key="2">
    <citation type="submission" date="2025-08" db="UniProtKB">
        <authorList>
            <consortium name="RefSeq"/>
        </authorList>
    </citation>
    <scope>IDENTIFICATION</scope>
    <source>
        <tissue evidence="2">Leaf</tissue>
    </source>
</reference>
<dbReference type="Proteomes" id="UP000790787">
    <property type="component" value="Chromosome 21"/>
</dbReference>
<name>A0AC58TLD5_TOBAC</name>
<gene>
    <name evidence="2" type="primary">LOC107762587</name>
</gene>
<sequence length="233" mass="26724">MVSKKTKGRQKIAMKKIENKDDRFATFSKRRTGLYKKAGNLVSQCDVDIGIVLSSPTGKPFSFFHPTNDVVIARFQNPDMQLSEINHLVAAHARNKVNHLSSRLEEFDTREDAATAQTRFYDKMIETRESGWWESIEQLNADEMTKFEAWLDNAMFNLNNHLNQLEGIYGIRFVIEREECLSHNVHLEGDTIHVSFVVIKSDTPWHSANEGAVDLLFIVFKDNVTFLMTIATL</sequence>
<accession>A0AC58TLD5</accession>
<proteinExistence type="predicted"/>
<organism evidence="1 2">
    <name type="scientific">Nicotiana tabacum</name>
    <name type="common">Common tobacco</name>
    <dbReference type="NCBI Taxonomy" id="4097"/>
    <lineage>
        <taxon>Eukaryota</taxon>
        <taxon>Viridiplantae</taxon>
        <taxon>Streptophyta</taxon>
        <taxon>Embryophyta</taxon>
        <taxon>Tracheophyta</taxon>
        <taxon>Spermatophyta</taxon>
        <taxon>Magnoliopsida</taxon>
        <taxon>eudicotyledons</taxon>
        <taxon>Gunneridae</taxon>
        <taxon>Pentapetalae</taxon>
        <taxon>asterids</taxon>
        <taxon>lamiids</taxon>
        <taxon>Solanales</taxon>
        <taxon>Solanaceae</taxon>
        <taxon>Nicotianoideae</taxon>
        <taxon>Nicotianeae</taxon>
        <taxon>Nicotiana</taxon>
    </lineage>
</organism>
<evidence type="ECO:0000313" key="2">
    <source>
        <dbReference type="RefSeq" id="XP_075098021.1"/>
    </source>
</evidence>
<keyword evidence="1" id="KW-1185">Reference proteome</keyword>
<protein>
    <submittedName>
        <fullName evidence="2">Agamous-like MADS-box protein AGL29</fullName>
    </submittedName>
</protein>